<dbReference type="PANTHER" id="PTHR10983:SF16">
    <property type="entry name" value="LYSOCARDIOLIPIN ACYLTRANSFERASE 1"/>
    <property type="match status" value="1"/>
</dbReference>
<feature type="region of interest" description="Disordered" evidence="8">
    <location>
        <begin position="1"/>
        <end position="32"/>
    </location>
</feature>
<comment type="similarity">
    <text evidence="4">Belongs to the 1-acyl-sn-glycerol-3-phosphate acyltransferase family.</text>
</comment>
<dbReference type="InterPro" id="IPR017438">
    <property type="entry name" value="ATP-NAD_kinase_N"/>
</dbReference>
<dbReference type="Pfam" id="PF01553">
    <property type="entry name" value="Acyltransferase"/>
    <property type="match status" value="1"/>
</dbReference>
<dbReference type="InterPro" id="IPR032098">
    <property type="entry name" value="Acyltransf_C"/>
</dbReference>
<evidence type="ECO:0000259" key="10">
    <source>
        <dbReference type="PROSITE" id="PS50146"/>
    </source>
</evidence>
<dbReference type="PANTHER" id="PTHR10983">
    <property type="entry name" value="1-ACYLGLYCEROL-3-PHOSPHATE ACYLTRANSFERASE-RELATED"/>
    <property type="match status" value="1"/>
</dbReference>
<evidence type="ECO:0000256" key="1">
    <source>
        <dbReference type="ARBA" id="ARBA00001141"/>
    </source>
</evidence>
<dbReference type="InterPro" id="IPR002123">
    <property type="entry name" value="Plipid/glycerol_acylTrfase"/>
</dbReference>
<evidence type="ECO:0000256" key="8">
    <source>
        <dbReference type="SAM" id="MobiDB-lite"/>
    </source>
</evidence>
<dbReference type="GO" id="GO:0012505">
    <property type="term" value="C:endomembrane system"/>
    <property type="evidence" value="ECO:0007669"/>
    <property type="project" value="TreeGrafter"/>
</dbReference>
<keyword evidence="9" id="KW-0812">Transmembrane</keyword>
<evidence type="ECO:0000256" key="2">
    <source>
        <dbReference type="ARBA" id="ARBA00004728"/>
    </source>
</evidence>
<evidence type="ECO:0000256" key="3">
    <source>
        <dbReference type="ARBA" id="ARBA00005189"/>
    </source>
</evidence>
<keyword evidence="6" id="KW-0808">Transferase</keyword>
<dbReference type="Gene3D" id="2.60.200.40">
    <property type="match status" value="1"/>
</dbReference>
<protein>
    <recommendedName>
        <fullName evidence="5">1-acylglycerol-3-phosphate O-acyltransferase</fullName>
        <ecNumber evidence="5">2.3.1.51</ecNumber>
    </recommendedName>
</protein>
<feature type="domain" description="DAGKc" evidence="10">
    <location>
        <begin position="473"/>
        <end position="612"/>
    </location>
</feature>
<dbReference type="AlphaFoldDB" id="A0A3L6SPE1"/>
<evidence type="ECO:0000256" key="7">
    <source>
        <dbReference type="ARBA" id="ARBA00023315"/>
    </source>
</evidence>
<sequence length="796" mass="87845">MNGSNASQEHHVSGEEEGVHHVSRPILNNGPKHRPLTPMRRCRGVACVAIILSTAFLLIVYLAPITTFVVRLFSVHYSRKATSILFGIWLSLWPFLFEKINKTKVIFSGENVTPKRRVLLFANHRTEVDWMYLWDLALRKGYLGYIKYILKSSLMKLPIFSWAFHIFEFIPVERKWEIDEAIIQNKLSKFKNPRDPIWLAVFPEGTDYTENKCIKSQEYASEHGLPKLEHVLLPKTKGFICCLQQLRSSLDAVYDVTIAYKHRLPDFLDNVYGVDPSEVHIHIRTVQLSDIPTSEDEITEWMIERFRQKDQLLSDFLANGHFPDEGTEGDLSTPKCLANFFAIVSLTGICIYLTLCSSVWFKVYVVASCAYLSFVTYYSILPPQLAGGGGGQGVEGRATASVRVDGAPAEATLCGGELRWRRAGGSGAAGERALSLEREVLGVEARGKDVVVRAFVAAGAARARSCASGARAGGKGAGKRCRRDFVLEMADGEGAAAAWGERLARCLDSFETEYQGHAREVASSLDLGKYDGIVCVSGDGVLVEVVNGILQRTDWEEAIKMPIGIVPAGTGNGMAKSLLHAASETCSVSNAVFAIIKGLVADIDIESEKYRWMGSARFDFYAVVRIMNLRNYCGSIQFVPAPGYESYGEPVKQVENSIVESLEQNGKSHPSSYPGPSVEFQASDWKFADGPFVAVWINNVPWAAEDIVAAPEAKFSDGCMDAIILRDCPKAHLLALLMKMSDGSYVKSPYVTYLKVRSFKLSPGQLVENPKRGGIIDVDGEVIARGEGTTEKAIKM</sequence>
<keyword evidence="9" id="KW-1133">Transmembrane helix</keyword>
<feature type="transmembrane region" description="Helical" evidence="9">
    <location>
        <begin position="44"/>
        <end position="65"/>
    </location>
</feature>
<dbReference type="CDD" id="cd07990">
    <property type="entry name" value="LPLAT_LCLAT1-like"/>
    <property type="match status" value="1"/>
</dbReference>
<evidence type="ECO:0000256" key="5">
    <source>
        <dbReference type="ARBA" id="ARBA00013211"/>
    </source>
</evidence>
<dbReference type="Pfam" id="PF00781">
    <property type="entry name" value="DAGK_cat"/>
    <property type="match status" value="1"/>
</dbReference>
<feature type="transmembrane region" description="Helical" evidence="9">
    <location>
        <begin position="336"/>
        <end position="355"/>
    </location>
</feature>
<comment type="caution">
    <text evidence="11">The sequence shown here is derived from an EMBL/GenBank/DDBJ whole genome shotgun (WGS) entry which is preliminary data.</text>
</comment>
<comment type="pathway">
    <text evidence="3">Lipid metabolism.</text>
</comment>
<dbReference type="GO" id="GO:0003841">
    <property type="term" value="F:1-acylglycerol-3-phosphate O-acyltransferase activity"/>
    <property type="evidence" value="ECO:0007669"/>
    <property type="project" value="UniProtKB-EC"/>
</dbReference>
<dbReference type="Pfam" id="PF19279">
    <property type="entry name" value="YegS_C"/>
    <property type="match status" value="1"/>
</dbReference>
<dbReference type="SMART" id="SM00046">
    <property type="entry name" value="DAGKc"/>
    <property type="match status" value="1"/>
</dbReference>
<evidence type="ECO:0000313" key="11">
    <source>
        <dbReference type="EMBL" id="RLN24015.1"/>
    </source>
</evidence>
<dbReference type="GO" id="GO:0016024">
    <property type="term" value="P:CDP-diacylglycerol biosynthetic process"/>
    <property type="evidence" value="ECO:0007669"/>
    <property type="project" value="UniProtKB-UniPathway"/>
</dbReference>
<accession>A0A3L6SPE1</accession>
<evidence type="ECO:0000256" key="9">
    <source>
        <dbReference type="SAM" id="Phobius"/>
    </source>
</evidence>
<dbReference type="PROSITE" id="PS50146">
    <property type="entry name" value="DAGK"/>
    <property type="match status" value="1"/>
</dbReference>
<dbReference type="STRING" id="4540.A0A3L6SPE1"/>
<dbReference type="OrthoDB" id="660434at2759"/>
<evidence type="ECO:0000313" key="12">
    <source>
        <dbReference type="Proteomes" id="UP000275267"/>
    </source>
</evidence>
<name>A0A3L6SPE1_PANMI</name>
<gene>
    <name evidence="11" type="ORF">C2845_PM07G25050</name>
</gene>
<reference evidence="12" key="1">
    <citation type="journal article" date="2019" name="Nat. Commun.">
        <title>The genome of broomcorn millet.</title>
        <authorList>
            <person name="Zou C."/>
            <person name="Miki D."/>
            <person name="Li D."/>
            <person name="Tang Q."/>
            <person name="Xiao L."/>
            <person name="Rajput S."/>
            <person name="Deng P."/>
            <person name="Jia W."/>
            <person name="Huang R."/>
            <person name="Zhang M."/>
            <person name="Sun Y."/>
            <person name="Hu J."/>
            <person name="Fu X."/>
            <person name="Schnable P.S."/>
            <person name="Li F."/>
            <person name="Zhang H."/>
            <person name="Feng B."/>
            <person name="Zhu X."/>
            <person name="Liu R."/>
            <person name="Schnable J.C."/>
            <person name="Zhu J.-K."/>
            <person name="Zhang H."/>
        </authorList>
    </citation>
    <scope>NUCLEOTIDE SEQUENCE [LARGE SCALE GENOMIC DNA]</scope>
</reference>
<keyword evidence="9" id="KW-0472">Membrane</keyword>
<dbReference type="InterPro" id="IPR001206">
    <property type="entry name" value="Diacylglycerol_kinase_cat_dom"/>
</dbReference>
<comment type="pathway">
    <text evidence="2">Phospholipid metabolism; CDP-diacylglycerol biosynthesis; CDP-diacylglycerol from sn-glycerol 3-phosphate: step 2/3.</text>
</comment>
<proteinExistence type="inferred from homology"/>
<evidence type="ECO:0000256" key="4">
    <source>
        <dbReference type="ARBA" id="ARBA00008655"/>
    </source>
</evidence>
<comment type="catalytic activity">
    <reaction evidence="1">
        <text>a 1-acyl-sn-glycero-3-phosphate + an acyl-CoA = a 1,2-diacyl-sn-glycero-3-phosphate + CoA</text>
        <dbReference type="Rhea" id="RHEA:19709"/>
        <dbReference type="ChEBI" id="CHEBI:57287"/>
        <dbReference type="ChEBI" id="CHEBI:57970"/>
        <dbReference type="ChEBI" id="CHEBI:58342"/>
        <dbReference type="ChEBI" id="CHEBI:58608"/>
        <dbReference type="EC" id="2.3.1.51"/>
    </reaction>
</comment>
<dbReference type="Pfam" id="PF16076">
    <property type="entry name" value="Acyltransf_C"/>
    <property type="match status" value="1"/>
</dbReference>
<dbReference type="Gene3D" id="3.40.50.10330">
    <property type="entry name" value="Probable inorganic polyphosphate/atp-NAD kinase, domain 1"/>
    <property type="match status" value="1"/>
</dbReference>
<dbReference type="SUPFAM" id="SSF111331">
    <property type="entry name" value="NAD kinase/diacylglycerol kinase-like"/>
    <property type="match status" value="1"/>
</dbReference>
<keyword evidence="12" id="KW-1185">Reference proteome</keyword>
<dbReference type="UniPathway" id="UPA00557">
    <property type="reaction ID" value="UER00613"/>
</dbReference>
<dbReference type="SUPFAM" id="SSF69593">
    <property type="entry name" value="Glycerol-3-phosphate (1)-acyltransferase"/>
    <property type="match status" value="1"/>
</dbReference>
<dbReference type="InterPro" id="IPR016064">
    <property type="entry name" value="NAD/diacylglycerol_kinase_sf"/>
</dbReference>
<dbReference type="Proteomes" id="UP000275267">
    <property type="component" value="Unassembled WGS sequence"/>
</dbReference>
<keyword evidence="7 11" id="KW-0012">Acyltransferase</keyword>
<dbReference type="GO" id="GO:0016301">
    <property type="term" value="F:kinase activity"/>
    <property type="evidence" value="ECO:0007669"/>
    <property type="project" value="InterPro"/>
</dbReference>
<organism evidence="11 12">
    <name type="scientific">Panicum miliaceum</name>
    <name type="common">Proso millet</name>
    <name type="synonym">Broomcorn millet</name>
    <dbReference type="NCBI Taxonomy" id="4540"/>
    <lineage>
        <taxon>Eukaryota</taxon>
        <taxon>Viridiplantae</taxon>
        <taxon>Streptophyta</taxon>
        <taxon>Embryophyta</taxon>
        <taxon>Tracheophyta</taxon>
        <taxon>Spermatophyta</taxon>
        <taxon>Magnoliopsida</taxon>
        <taxon>Liliopsida</taxon>
        <taxon>Poales</taxon>
        <taxon>Poaceae</taxon>
        <taxon>PACMAD clade</taxon>
        <taxon>Panicoideae</taxon>
        <taxon>Panicodae</taxon>
        <taxon>Paniceae</taxon>
        <taxon>Panicinae</taxon>
        <taxon>Panicum</taxon>
        <taxon>Panicum sect. Panicum</taxon>
    </lineage>
</organism>
<dbReference type="SMART" id="SM00563">
    <property type="entry name" value="PlsC"/>
    <property type="match status" value="1"/>
</dbReference>
<dbReference type="InterPro" id="IPR045540">
    <property type="entry name" value="YegS/DAGK_C"/>
</dbReference>
<evidence type="ECO:0000256" key="6">
    <source>
        <dbReference type="ARBA" id="ARBA00022679"/>
    </source>
</evidence>
<dbReference type="EC" id="2.3.1.51" evidence="5"/>
<feature type="compositionally biased region" description="Basic and acidic residues" evidence="8">
    <location>
        <begin position="8"/>
        <end position="20"/>
    </location>
</feature>
<feature type="transmembrane region" description="Helical" evidence="9">
    <location>
        <begin position="77"/>
        <end position="97"/>
    </location>
</feature>
<dbReference type="EMBL" id="PQIB02000004">
    <property type="protein sequence ID" value="RLN24015.1"/>
    <property type="molecule type" value="Genomic_DNA"/>
</dbReference>